<evidence type="ECO:0000256" key="5">
    <source>
        <dbReference type="ARBA" id="ARBA00022989"/>
    </source>
</evidence>
<evidence type="ECO:0000256" key="3">
    <source>
        <dbReference type="ARBA" id="ARBA00022692"/>
    </source>
</evidence>
<evidence type="ECO:0000313" key="9">
    <source>
        <dbReference type="Proteomes" id="UP000186955"/>
    </source>
</evidence>
<keyword evidence="4" id="KW-0378">Hydrolase</keyword>
<evidence type="ECO:0000256" key="7">
    <source>
        <dbReference type="SAM" id="Phobius"/>
    </source>
</evidence>
<feature type="transmembrane region" description="Helical" evidence="7">
    <location>
        <begin position="150"/>
        <end position="174"/>
    </location>
</feature>
<comment type="caution">
    <text evidence="8">The sequence shown here is derived from an EMBL/GenBank/DDBJ whole genome shotgun (WGS) entry which is preliminary data.</text>
</comment>
<dbReference type="STRING" id="1316194.A0A1Q5T4A8"/>
<evidence type="ECO:0000256" key="4">
    <source>
        <dbReference type="ARBA" id="ARBA00022801"/>
    </source>
</evidence>
<feature type="transmembrane region" description="Helical" evidence="7">
    <location>
        <begin position="88"/>
        <end position="104"/>
    </location>
</feature>
<keyword evidence="3 7" id="KW-0812">Transmembrane</keyword>
<dbReference type="Pfam" id="PF05875">
    <property type="entry name" value="Ceramidase"/>
    <property type="match status" value="1"/>
</dbReference>
<dbReference type="EMBL" id="MNBE01000707">
    <property type="protein sequence ID" value="OKO95066.1"/>
    <property type="molecule type" value="Genomic_DNA"/>
</dbReference>
<dbReference type="GO" id="GO:0016811">
    <property type="term" value="F:hydrolase activity, acting on carbon-nitrogen (but not peptide) bonds, in linear amides"/>
    <property type="evidence" value="ECO:0007669"/>
    <property type="project" value="InterPro"/>
</dbReference>
<comment type="subcellular location">
    <subcellularLocation>
        <location evidence="1">Membrane</location>
        <topology evidence="1">Multi-pass membrane protein</topology>
    </subcellularLocation>
</comment>
<dbReference type="Proteomes" id="UP000186955">
    <property type="component" value="Unassembled WGS sequence"/>
</dbReference>
<organism evidence="8 9">
    <name type="scientific">Penicillium subrubescens</name>
    <dbReference type="NCBI Taxonomy" id="1316194"/>
    <lineage>
        <taxon>Eukaryota</taxon>
        <taxon>Fungi</taxon>
        <taxon>Dikarya</taxon>
        <taxon>Ascomycota</taxon>
        <taxon>Pezizomycotina</taxon>
        <taxon>Eurotiomycetes</taxon>
        <taxon>Eurotiomycetidae</taxon>
        <taxon>Eurotiales</taxon>
        <taxon>Aspergillaceae</taxon>
        <taxon>Penicillium</taxon>
    </lineage>
</organism>
<dbReference type="GO" id="GO:0046514">
    <property type="term" value="P:ceramide catabolic process"/>
    <property type="evidence" value="ECO:0007669"/>
    <property type="project" value="TreeGrafter"/>
</dbReference>
<keyword evidence="6 7" id="KW-0472">Membrane</keyword>
<keyword evidence="5 7" id="KW-1133">Transmembrane helix</keyword>
<dbReference type="PANTHER" id="PTHR46187">
    <property type="entry name" value="ALKALINE CERAMIDASE 3"/>
    <property type="match status" value="1"/>
</dbReference>
<keyword evidence="9" id="KW-1185">Reference proteome</keyword>
<dbReference type="GO" id="GO:0005789">
    <property type="term" value="C:endoplasmic reticulum membrane"/>
    <property type="evidence" value="ECO:0007669"/>
    <property type="project" value="TreeGrafter"/>
</dbReference>
<dbReference type="PANTHER" id="PTHR46187:SF1">
    <property type="entry name" value="ALKALINE PHYTOCERAMIDASE"/>
    <property type="match status" value="1"/>
</dbReference>
<dbReference type="AlphaFoldDB" id="A0A1Q5T4A8"/>
<proteinExistence type="inferred from homology"/>
<evidence type="ECO:0000256" key="1">
    <source>
        <dbReference type="ARBA" id="ARBA00004141"/>
    </source>
</evidence>
<protein>
    <submittedName>
        <fullName evidence="8">Uncharacterized protein</fullName>
    </submittedName>
</protein>
<sequence length="214" mass="24006">MATIPVVPFWGPATSYLKFVMIFQAPPDKQATYVSNLAFDYVVTRFVAEFINTFSSLIFTDELSMHLLTTPLLYRILTFKASPERTKIVGIVLSVLFTIVMVVHMVMNEFLLHAVSFGLAVYMIATRTSKIITQQVPDPFLRKKLRNISFFGICMICPSKMWHILTAIGGYVAVVLVDLVTTGEVHEDPTDDLAWPIPPAARFIESLTGLAKQK</sequence>
<evidence type="ECO:0000256" key="2">
    <source>
        <dbReference type="ARBA" id="ARBA00009780"/>
    </source>
</evidence>
<evidence type="ECO:0000313" key="8">
    <source>
        <dbReference type="EMBL" id="OKO95066.1"/>
    </source>
</evidence>
<reference evidence="8 9" key="1">
    <citation type="submission" date="2016-10" db="EMBL/GenBank/DDBJ databases">
        <title>Genome sequence of the ascomycete fungus Penicillium subrubescens.</title>
        <authorList>
            <person name="De Vries R.P."/>
            <person name="Peng M."/>
            <person name="Dilokpimol A."/>
            <person name="Hilden K."/>
            <person name="Makela M.R."/>
            <person name="Grigoriev I."/>
            <person name="Riley R."/>
            <person name="Granchi Z."/>
        </authorList>
    </citation>
    <scope>NUCLEOTIDE SEQUENCE [LARGE SCALE GENOMIC DNA]</scope>
    <source>
        <strain evidence="8 9">CBS 132785</strain>
    </source>
</reference>
<accession>A0A1Q5T4A8</accession>
<feature type="transmembrane region" description="Helical" evidence="7">
    <location>
        <begin position="110"/>
        <end position="129"/>
    </location>
</feature>
<dbReference type="GO" id="GO:0046513">
    <property type="term" value="P:ceramide biosynthetic process"/>
    <property type="evidence" value="ECO:0007669"/>
    <property type="project" value="TreeGrafter"/>
</dbReference>
<evidence type="ECO:0000256" key="6">
    <source>
        <dbReference type="ARBA" id="ARBA00023136"/>
    </source>
</evidence>
<name>A0A1Q5T4A8_9EURO</name>
<dbReference type="InterPro" id="IPR008901">
    <property type="entry name" value="ACER"/>
</dbReference>
<comment type="similarity">
    <text evidence="2">Belongs to the alkaline ceramidase family.</text>
</comment>
<gene>
    <name evidence="8" type="ORF">PENSUB_11308</name>
</gene>